<evidence type="ECO:0000256" key="12">
    <source>
        <dbReference type="SAM" id="Phobius"/>
    </source>
</evidence>
<keyword evidence="8" id="KW-0833">Ubl conjugation pathway</keyword>
<dbReference type="STRING" id="188477.A0A3S1C5H2"/>
<dbReference type="InterPro" id="IPR031127">
    <property type="entry name" value="E3_UB_ligase_RBR"/>
</dbReference>
<evidence type="ECO:0000256" key="10">
    <source>
        <dbReference type="PROSITE-ProRule" id="PRU00175"/>
    </source>
</evidence>
<keyword evidence="9" id="KW-0862">Zinc</keyword>
<evidence type="ECO:0000256" key="8">
    <source>
        <dbReference type="ARBA" id="ARBA00022786"/>
    </source>
</evidence>
<keyword evidence="4" id="KW-0808">Transferase</keyword>
<keyword evidence="6" id="KW-0677">Repeat</keyword>
<evidence type="ECO:0000313" key="15">
    <source>
        <dbReference type="EMBL" id="RUS83515.1"/>
    </source>
</evidence>
<dbReference type="Proteomes" id="UP000271974">
    <property type="component" value="Unassembled WGS sequence"/>
</dbReference>
<comment type="caution">
    <text evidence="15">The sequence shown here is derived from an EMBL/GenBank/DDBJ whole genome shotgun (WGS) entry which is preliminary data.</text>
</comment>
<proteinExistence type="predicted"/>
<keyword evidence="16" id="KW-1185">Reference proteome</keyword>
<evidence type="ECO:0000256" key="1">
    <source>
        <dbReference type="ARBA" id="ARBA00001798"/>
    </source>
</evidence>
<name>A0A3S1C5H2_ELYCH</name>
<keyword evidence="12" id="KW-1133">Transmembrane helix</keyword>
<reference evidence="15 16" key="1">
    <citation type="submission" date="2019-01" db="EMBL/GenBank/DDBJ databases">
        <title>A draft genome assembly of the solar-powered sea slug Elysia chlorotica.</title>
        <authorList>
            <person name="Cai H."/>
            <person name="Li Q."/>
            <person name="Fang X."/>
            <person name="Li J."/>
            <person name="Curtis N.E."/>
            <person name="Altenburger A."/>
            <person name="Shibata T."/>
            <person name="Feng M."/>
            <person name="Maeda T."/>
            <person name="Schwartz J.A."/>
            <person name="Shigenobu S."/>
            <person name="Lundholm N."/>
            <person name="Nishiyama T."/>
            <person name="Yang H."/>
            <person name="Hasebe M."/>
            <person name="Li S."/>
            <person name="Pierce S.K."/>
            <person name="Wang J."/>
        </authorList>
    </citation>
    <scope>NUCLEOTIDE SEQUENCE [LARGE SCALE GENOMIC DNA]</scope>
    <source>
        <strain evidence="15">EC2010</strain>
        <tissue evidence="15">Whole organism of an adult</tissue>
    </source>
</reference>
<dbReference type="GO" id="GO:0008270">
    <property type="term" value="F:zinc ion binding"/>
    <property type="evidence" value="ECO:0007669"/>
    <property type="project" value="UniProtKB-KW"/>
</dbReference>
<feature type="transmembrane region" description="Helical" evidence="12">
    <location>
        <begin position="269"/>
        <end position="290"/>
    </location>
</feature>
<feature type="region of interest" description="Disordered" evidence="11">
    <location>
        <begin position="373"/>
        <end position="402"/>
    </location>
</feature>
<gene>
    <name evidence="15" type="ORF">EGW08_008694</name>
</gene>
<evidence type="ECO:0000256" key="6">
    <source>
        <dbReference type="ARBA" id="ARBA00022737"/>
    </source>
</evidence>
<evidence type="ECO:0000259" key="14">
    <source>
        <dbReference type="PROSITE" id="PS51873"/>
    </source>
</evidence>
<sequence>MGQDQQPTEAGIMAAKRRGSEDLIECPVCFQEKSKDKFMEISTCHHRCCTKCLQFYFRIEIMESRPSIACPECSELFHPNDIRTIVQDEALMGKYEDFMLRRVLAMDSDTRWCPAPDCGYAVIATGCAGCPKLQCERPGCGTYFCYHCKQYWHPNQTCDAARAERLPGAVRSASLTYSQESSGAGGAQGGKDVIKSCPRCSALIVKMDDLSCNHMICAVCGANFCWLCLKEMSDLHYLSLSGCTFWGRRPWSRKKKILCQLGTLIGAPVGIPVVAGLAVPAIIIGIPIWIGQKIYVRYKLASKHKRNLAITSGVVVSLLVAPIVAGLIVGLGVPALLVYVYGVVPVSLCRSQGCGVTTNTSGVRFEFDEQGESQAQGPHSYAGDNQSIETPPNVANPSIAPSIGDASLGMTNSLSASGSHMERAGVLRDDSDRDSASHRAIAGNSINGSLCSATYGAQHHKLEVQADILELSVHCEKSSVGGESYNMSLNDDASTRALAGSIISPKDKDGVSLCSRHFDGTSIAYSEERADVECEPSVSTTTSASAISAASGKLHRTGSTSCPSSPRLSSRKGSSPAPSTEESASHGGSYRGKKCTRFMDQVSGC</sequence>
<dbReference type="PROSITE" id="PS51873">
    <property type="entry name" value="TRIAD"/>
    <property type="match status" value="1"/>
</dbReference>
<dbReference type="EC" id="2.3.2.31" evidence="3"/>
<dbReference type="AlphaFoldDB" id="A0A3S1C5H2"/>
<dbReference type="CDD" id="cd20355">
    <property type="entry name" value="Rcat_RBR_RNF19"/>
    <property type="match status" value="1"/>
</dbReference>
<evidence type="ECO:0000256" key="7">
    <source>
        <dbReference type="ARBA" id="ARBA00022771"/>
    </source>
</evidence>
<feature type="transmembrane region" description="Helical" evidence="12">
    <location>
        <begin position="310"/>
        <end position="341"/>
    </location>
</feature>
<dbReference type="Pfam" id="PF01485">
    <property type="entry name" value="IBR"/>
    <property type="match status" value="1"/>
</dbReference>
<comment type="pathway">
    <text evidence="2">Protein modification; protein ubiquitination.</text>
</comment>
<feature type="domain" description="RING-type" evidence="14">
    <location>
        <begin position="22"/>
        <end position="247"/>
    </location>
</feature>
<feature type="region of interest" description="Disordered" evidence="11">
    <location>
        <begin position="545"/>
        <end position="593"/>
    </location>
</feature>
<evidence type="ECO:0000256" key="3">
    <source>
        <dbReference type="ARBA" id="ARBA00012251"/>
    </source>
</evidence>
<dbReference type="Pfam" id="PF22191">
    <property type="entry name" value="IBR_1"/>
    <property type="match status" value="1"/>
</dbReference>
<evidence type="ECO:0000256" key="9">
    <source>
        <dbReference type="ARBA" id="ARBA00022833"/>
    </source>
</evidence>
<protein>
    <recommendedName>
        <fullName evidence="3">RBR-type E3 ubiquitin transferase</fullName>
        <ecNumber evidence="3">2.3.2.31</ecNumber>
    </recommendedName>
</protein>
<accession>A0A3S1C5H2</accession>
<feature type="compositionally biased region" description="Low complexity" evidence="11">
    <location>
        <begin position="559"/>
        <end position="582"/>
    </location>
</feature>
<dbReference type="Gene3D" id="1.20.120.1750">
    <property type="match status" value="1"/>
</dbReference>
<dbReference type="GO" id="GO:0016567">
    <property type="term" value="P:protein ubiquitination"/>
    <property type="evidence" value="ECO:0007669"/>
    <property type="project" value="InterPro"/>
</dbReference>
<keyword evidence="12" id="KW-0812">Transmembrane</keyword>
<dbReference type="Gene3D" id="2.20.25.20">
    <property type="match status" value="1"/>
</dbReference>
<dbReference type="EMBL" id="RQTK01000240">
    <property type="protein sequence ID" value="RUS83515.1"/>
    <property type="molecule type" value="Genomic_DNA"/>
</dbReference>
<dbReference type="PROSITE" id="PS50089">
    <property type="entry name" value="ZF_RING_2"/>
    <property type="match status" value="1"/>
</dbReference>
<keyword evidence="12" id="KW-0472">Membrane</keyword>
<dbReference type="FunFam" id="2.20.25.20:FF:000004">
    <property type="entry name" value="RBR-type E3 ubiquitin transferase"/>
    <property type="match status" value="1"/>
</dbReference>
<evidence type="ECO:0000256" key="11">
    <source>
        <dbReference type="SAM" id="MobiDB-lite"/>
    </source>
</evidence>
<dbReference type="InterPro" id="IPR044066">
    <property type="entry name" value="TRIAD_supradom"/>
</dbReference>
<dbReference type="SUPFAM" id="SSF57850">
    <property type="entry name" value="RING/U-box"/>
    <property type="match status" value="3"/>
</dbReference>
<feature type="domain" description="RING-type" evidence="13">
    <location>
        <begin position="26"/>
        <end position="74"/>
    </location>
</feature>
<dbReference type="OrthoDB" id="1431934at2759"/>
<dbReference type="InterPro" id="IPR001841">
    <property type="entry name" value="Znf_RING"/>
</dbReference>
<evidence type="ECO:0000256" key="4">
    <source>
        <dbReference type="ARBA" id="ARBA00022679"/>
    </source>
</evidence>
<evidence type="ECO:0000256" key="5">
    <source>
        <dbReference type="ARBA" id="ARBA00022723"/>
    </source>
</evidence>
<dbReference type="FunFam" id="1.20.120.1750:FF:000017">
    <property type="entry name" value="RBR-type E3 ubiquitin transferase"/>
    <property type="match status" value="1"/>
</dbReference>
<keyword evidence="7 10" id="KW-0863">Zinc-finger</keyword>
<dbReference type="Gene3D" id="3.30.40.10">
    <property type="entry name" value="Zinc/RING finger domain, C3HC4 (zinc finger)"/>
    <property type="match status" value="1"/>
</dbReference>
<dbReference type="SMART" id="SM00184">
    <property type="entry name" value="RING"/>
    <property type="match status" value="2"/>
</dbReference>
<evidence type="ECO:0000313" key="16">
    <source>
        <dbReference type="Proteomes" id="UP000271974"/>
    </source>
</evidence>
<dbReference type="CDD" id="cd20338">
    <property type="entry name" value="BRcat_RBR_RNF19"/>
    <property type="match status" value="1"/>
</dbReference>
<dbReference type="GO" id="GO:0061630">
    <property type="term" value="F:ubiquitin protein ligase activity"/>
    <property type="evidence" value="ECO:0007669"/>
    <property type="project" value="UniProtKB-EC"/>
</dbReference>
<organism evidence="15 16">
    <name type="scientific">Elysia chlorotica</name>
    <name type="common">Eastern emerald elysia</name>
    <name type="synonym">Sea slug</name>
    <dbReference type="NCBI Taxonomy" id="188477"/>
    <lineage>
        <taxon>Eukaryota</taxon>
        <taxon>Metazoa</taxon>
        <taxon>Spiralia</taxon>
        <taxon>Lophotrochozoa</taxon>
        <taxon>Mollusca</taxon>
        <taxon>Gastropoda</taxon>
        <taxon>Heterobranchia</taxon>
        <taxon>Euthyneura</taxon>
        <taxon>Panpulmonata</taxon>
        <taxon>Sacoglossa</taxon>
        <taxon>Placobranchoidea</taxon>
        <taxon>Plakobranchidae</taxon>
        <taxon>Elysia</taxon>
    </lineage>
</organism>
<dbReference type="PANTHER" id="PTHR11685">
    <property type="entry name" value="RBR FAMILY RING FINGER AND IBR DOMAIN-CONTAINING"/>
    <property type="match status" value="1"/>
</dbReference>
<keyword evidence="5" id="KW-0479">Metal-binding</keyword>
<feature type="compositionally biased region" description="Polar residues" evidence="11">
    <location>
        <begin position="373"/>
        <end position="396"/>
    </location>
</feature>
<dbReference type="FunFam" id="3.30.40.10:FF:000424">
    <property type="entry name" value="RBR-type E3 ubiquitin transferase"/>
    <property type="match status" value="1"/>
</dbReference>
<comment type="catalytic activity">
    <reaction evidence="1">
        <text>[E2 ubiquitin-conjugating enzyme]-S-ubiquitinyl-L-cysteine + [acceptor protein]-L-lysine = [E2 ubiquitin-conjugating enzyme]-L-cysteine + [acceptor protein]-N(6)-ubiquitinyl-L-lysine.</text>
        <dbReference type="EC" id="2.3.2.31"/>
    </reaction>
</comment>
<dbReference type="InterPro" id="IPR013083">
    <property type="entry name" value="Znf_RING/FYVE/PHD"/>
</dbReference>
<dbReference type="SMART" id="SM00647">
    <property type="entry name" value="IBR"/>
    <property type="match status" value="2"/>
</dbReference>
<evidence type="ECO:0000256" key="2">
    <source>
        <dbReference type="ARBA" id="ARBA00004906"/>
    </source>
</evidence>
<dbReference type="InterPro" id="IPR002867">
    <property type="entry name" value="IBR_dom"/>
</dbReference>
<evidence type="ECO:0000259" key="13">
    <source>
        <dbReference type="PROSITE" id="PS50089"/>
    </source>
</evidence>